<accession>A0A0F9J1X6</accession>
<dbReference type="AlphaFoldDB" id="A0A0F9J1X6"/>
<protein>
    <submittedName>
        <fullName evidence="1">Uncharacterized protein</fullName>
    </submittedName>
</protein>
<organism evidence="1">
    <name type="scientific">marine sediment metagenome</name>
    <dbReference type="NCBI Taxonomy" id="412755"/>
    <lineage>
        <taxon>unclassified sequences</taxon>
        <taxon>metagenomes</taxon>
        <taxon>ecological metagenomes</taxon>
    </lineage>
</organism>
<comment type="caution">
    <text evidence="1">The sequence shown here is derived from an EMBL/GenBank/DDBJ whole genome shotgun (WGS) entry which is preliminary data.</text>
</comment>
<gene>
    <name evidence="1" type="ORF">LCGC14_1584620</name>
</gene>
<dbReference type="EMBL" id="LAZR01012508">
    <property type="protein sequence ID" value="KKM26449.1"/>
    <property type="molecule type" value="Genomic_DNA"/>
</dbReference>
<proteinExistence type="predicted"/>
<reference evidence="1" key="1">
    <citation type="journal article" date="2015" name="Nature">
        <title>Complex archaea that bridge the gap between prokaryotes and eukaryotes.</title>
        <authorList>
            <person name="Spang A."/>
            <person name="Saw J.H."/>
            <person name="Jorgensen S.L."/>
            <person name="Zaremba-Niedzwiedzka K."/>
            <person name="Martijn J."/>
            <person name="Lind A.E."/>
            <person name="van Eijk R."/>
            <person name="Schleper C."/>
            <person name="Guy L."/>
            <person name="Ettema T.J."/>
        </authorList>
    </citation>
    <scope>NUCLEOTIDE SEQUENCE</scope>
</reference>
<name>A0A0F9J1X6_9ZZZZ</name>
<evidence type="ECO:0000313" key="1">
    <source>
        <dbReference type="EMBL" id="KKM26449.1"/>
    </source>
</evidence>
<sequence length="98" mass="11788">MTERTKELNRARIQRYKERHRALGLCVECSLPAQKPHILCEDHHQNHNERSRRLRAMNKVEGCCPMCGHKLHPQRDEGRVNCMDCREVYPRERRAHLY</sequence>